<dbReference type="Pfam" id="PF18864">
    <property type="entry name" value="AbiTii"/>
    <property type="match status" value="1"/>
</dbReference>
<dbReference type="AlphaFoldDB" id="A0A5M4FBV5"/>
<gene>
    <name evidence="2" type="ORF">ESP70_017230</name>
</gene>
<dbReference type="Proteomes" id="UP000380867">
    <property type="component" value="Unassembled WGS sequence"/>
</dbReference>
<organism evidence="2 3">
    <name type="scientific">Aeromicrobium ginsengisoli</name>
    <dbReference type="NCBI Taxonomy" id="363867"/>
    <lineage>
        <taxon>Bacteria</taxon>
        <taxon>Bacillati</taxon>
        <taxon>Actinomycetota</taxon>
        <taxon>Actinomycetes</taxon>
        <taxon>Propionibacteriales</taxon>
        <taxon>Nocardioidaceae</taxon>
        <taxon>Aeromicrobium</taxon>
    </lineage>
</organism>
<comment type="caution">
    <text evidence="2">The sequence shown here is derived from an EMBL/GenBank/DDBJ whole genome shotgun (WGS) entry which is preliminary data.</text>
</comment>
<keyword evidence="3" id="KW-1185">Reference proteome</keyword>
<sequence>MSDTLLQSLRERLMDESEPLSGLLRKCLMLGAETGSDSLRDWARRELNGYGDEDEVPRYRRLHSPPISADSQSGPTWVQGQILDRLQIPPKAREYVSETIPMKQPIEELEQLAGQKKLSFSSPGLAAAMSIWNRELGPFQSVSSLSYVMSGSHVAGILGQVRTNLVEIVADLTSGTPLTELPGKDKVDAAVDQRVGQVGDVYNTTIHEAKGAIAVGTKASATFEGLTVEDVLALLDKLQEMTGDLEPDHREELMQAVGDLRSAVEKDVPDTGDVVKKAGKLRALASKLGVPALTAAAGGIAEAVASLALSGAFG</sequence>
<dbReference type="InterPro" id="IPR041304">
    <property type="entry name" value="AbiTii"/>
</dbReference>
<dbReference type="EMBL" id="SDPQ02000003">
    <property type="protein sequence ID" value="KAA1395874.1"/>
    <property type="molecule type" value="Genomic_DNA"/>
</dbReference>
<evidence type="ECO:0000313" key="3">
    <source>
        <dbReference type="Proteomes" id="UP000380867"/>
    </source>
</evidence>
<proteinExistence type="predicted"/>
<evidence type="ECO:0000313" key="2">
    <source>
        <dbReference type="EMBL" id="KAA1395874.1"/>
    </source>
</evidence>
<evidence type="ECO:0000259" key="1">
    <source>
        <dbReference type="Pfam" id="PF18864"/>
    </source>
</evidence>
<name>A0A5M4FBV5_9ACTN</name>
<protein>
    <recommendedName>
        <fullName evidence="1">AbiTii domain-containing protein</fullName>
    </recommendedName>
</protein>
<reference evidence="2" key="1">
    <citation type="submission" date="2019-09" db="EMBL/GenBank/DDBJ databases">
        <authorList>
            <person name="Li J."/>
        </authorList>
    </citation>
    <scope>NUCLEOTIDE SEQUENCE [LARGE SCALE GENOMIC DNA]</scope>
    <source>
        <strain evidence="2">JCM 14732</strain>
    </source>
</reference>
<accession>A0A5M4FBV5</accession>
<dbReference type="RefSeq" id="WP_149690523.1">
    <property type="nucleotide sequence ID" value="NZ_SDPQ02000003.1"/>
</dbReference>
<dbReference type="OrthoDB" id="4157938at2"/>
<feature type="domain" description="AbiTii" evidence="1">
    <location>
        <begin position="5"/>
        <end position="185"/>
    </location>
</feature>